<feature type="chain" id="PRO_5045187917" evidence="5">
    <location>
        <begin position="22"/>
        <end position="420"/>
    </location>
</feature>
<dbReference type="Pfam" id="PF06537">
    <property type="entry name" value="DHOR"/>
    <property type="match status" value="1"/>
</dbReference>
<organism evidence="7 8">
    <name type="scientific">Lujinxingia sediminis</name>
    <dbReference type="NCBI Taxonomy" id="2480984"/>
    <lineage>
        <taxon>Bacteria</taxon>
        <taxon>Deltaproteobacteria</taxon>
        <taxon>Bradymonadales</taxon>
        <taxon>Lujinxingiaceae</taxon>
        <taxon>Lujinxingia</taxon>
    </lineage>
</organism>
<dbReference type="PROSITE" id="PS51257">
    <property type="entry name" value="PROKAR_LIPOPROTEIN"/>
    <property type="match status" value="1"/>
</dbReference>
<keyword evidence="8" id="KW-1185">Reference proteome</keyword>
<sequence>MVMKRLARMGAVWSSALGLMACDVLVPGEPDAAHIFDAPIDGLTPAQTRLFVMGDEEFSRSFSFSEGLGPIFNAPSCDSCHPGEGPGHPEFGFFRFGRYDAEGHFDAMLNEGGPQLQDRAIPGYEPEVLPARDDIVFTRLLAPSITGLGLLESVDDATLLALADPEDEDGDGISGRIAWIEATARLDAMAGLAERGGGTRIQRHDRGYIGRFGLKASSITLLHQTVTAYHQDMGLTSDFARVDPINVQVGDASADLVPDPELGSGTLTAVTHYLRTLRPPLRRNVDDPDVVAGEAIFETIACASCHVPSLTTGTSTIAALSEVAFAPYTDLLLHDMGPELDDGYTEGGAQSREWRTAPLWGLGLAADFQGGQGFYLHDGRARSVHEAIEHHGGEAAASRQRYRELSATERAQILAFLESL</sequence>
<protein>
    <submittedName>
        <fullName evidence="7">Thiol oxidoreductase</fullName>
    </submittedName>
</protein>
<proteinExistence type="predicted"/>
<dbReference type="InterPro" id="IPR009056">
    <property type="entry name" value="Cyt_c-like_dom"/>
</dbReference>
<comment type="caution">
    <text evidence="7">The sequence shown here is derived from an EMBL/GenBank/DDBJ whole genome shotgun (WGS) entry which is preliminary data.</text>
</comment>
<gene>
    <name evidence="7" type="ORF">EA187_02520</name>
</gene>
<evidence type="ECO:0000256" key="2">
    <source>
        <dbReference type="ARBA" id="ARBA00022723"/>
    </source>
</evidence>
<evidence type="ECO:0000313" key="8">
    <source>
        <dbReference type="Proteomes" id="UP000282926"/>
    </source>
</evidence>
<keyword evidence="3 4" id="KW-0408">Iron</keyword>
<dbReference type="InterPro" id="IPR051395">
    <property type="entry name" value="Cytochrome_c_Peroxidase/MauG"/>
</dbReference>
<dbReference type="InterPro" id="IPR036909">
    <property type="entry name" value="Cyt_c-like_dom_sf"/>
</dbReference>
<evidence type="ECO:0000256" key="5">
    <source>
        <dbReference type="SAM" id="SignalP"/>
    </source>
</evidence>
<keyword evidence="1 4" id="KW-0349">Heme</keyword>
<evidence type="ECO:0000256" key="4">
    <source>
        <dbReference type="PROSITE-ProRule" id="PRU00433"/>
    </source>
</evidence>
<feature type="domain" description="Cytochrome c" evidence="6">
    <location>
        <begin position="288"/>
        <end position="420"/>
    </location>
</feature>
<evidence type="ECO:0000256" key="3">
    <source>
        <dbReference type="ARBA" id="ARBA00023004"/>
    </source>
</evidence>
<reference evidence="7 8" key="1">
    <citation type="submission" date="2019-01" db="EMBL/GenBank/DDBJ databases">
        <title>Lujinxingia litoralis gen. nov., sp. nov. and Lujinxingia sediminis gen. nov., sp. nov., new members in the order Bradymonadales, isolated from coastal sediment.</title>
        <authorList>
            <person name="Li C.-M."/>
        </authorList>
    </citation>
    <scope>NUCLEOTIDE SEQUENCE [LARGE SCALE GENOMIC DNA]</scope>
    <source>
        <strain evidence="7 8">SEH01</strain>
    </source>
</reference>
<keyword evidence="5" id="KW-0732">Signal</keyword>
<feature type="signal peptide" evidence="5">
    <location>
        <begin position="1"/>
        <end position="21"/>
    </location>
</feature>
<dbReference type="PANTHER" id="PTHR30600">
    <property type="entry name" value="CYTOCHROME C PEROXIDASE-RELATED"/>
    <property type="match status" value="1"/>
</dbReference>
<name>A0ABY0CWQ6_9DELT</name>
<accession>A0ABY0CWQ6</accession>
<evidence type="ECO:0000259" key="6">
    <source>
        <dbReference type="PROSITE" id="PS51007"/>
    </source>
</evidence>
<dbReference type="InterPro" id="IPR010538">
    <property type="entry name" value="DHOR"/>
</dbReference>
<evidence type="ECO:0000313" key="7">
    <source>
        <dbReference type="EMBL" id="RVU48332.1"/>
    </source>
</evidence>
<dbReference type="PROSITE" id="PS51007">
    <property type="entry name" value="CYTC"/>
    <property type="match status" value="1"/>
</dbReference>
<dbReference type="PANTHER" id="PTHR30600:SF4">
    <property type="entry name" value="CYTOCHROME C DOMAIN-CONTAINING PROTEIN"/>
    <property type="match status" value="1"/>
</dbReference>
<dbReference type="Gene3D" id="1.10.760.10">
    <property type="entry name" value="Cytochrome c-like domain"/>
    <property type="match status" value="1"/>
</dbReference>
<dbReference type="EMBL" id="SADD01000001">
    <property type="protein sequence ID" value="RVU48332.1"/>
    <property type="molecule type" value="Genomic_DNA"/>
</dbReference>
<dbReference type="Proteomes" id="UP000282926">
    <property type="component" value="Unassembled WGS sequence"/>
</dbReference>
<evidence type="ECO:0000256" key="1">
    <source>
        <dbReference type="ARBA" id="ARBA00022617"/>
    </source>
</evidence>
<keyword evidence="2 4" id="KW-0479">Metal-binding</keyword>
<dbReference type="SUPFAM" id="SSF46626">
    <property type="entry name" value="Cytochrome c"/>
    <property type="match status" value="1"/>
</dbReference>